<gene>
    <name evidence="2" type="ORF">DSL64_15300</name>
</gene>
<dbReference type="GO" id="GO:0016787">
    <property type="term" value="F:hydrolase activity"/>
    <property type="evidence" value="ECO:0007669"/>
    <property type="project" value="UniProtKB-KW"/>
</dbReference>
<dbReference type="EMBL" id="QNUL01000011">
    <property type="protein sequence ID" value="REA60473.1"/>
    <property type="molecule type" value="Genomic_DNA"/>
</dbReference>
<proteinExistence type="predicted"/>
<dbReference type="InterPro" id="IPR029058">
    <property type="entry name" value="AB_hydrolase_fold"/>
</dbReference>
<dbReference type="Gene3D" id="3.40.50.1820">
    <property type="entry name" value="alpha/beta hydrolase"/>
    <property type="match status" value="1"/>
</dbReference>
<protein>
    <submittedName>
        <fullName evidence="2">Alpha/beta hydrolase</fullName>
    </submittedName>
</protein>
<evidence type="ECO:0000313" key="3">
    <source>
        <dbReference type="Proteomes" id="UP000256373"/>
    </source>
</evidence>
<evidence type="ECO:0000313" key="2">
    <source>
        <dbReference type="EMBL" id="REA60473.1"/>
    </source>
</evidence>
<keyword evidence="3" id="KW-1185">Reference proteome</keyword>
<keyword evidence="2" id="KW-0378">Hydrolase</keyword>
<sequence>MKKINLFIRILFLYISVYGICCKPGVRPKVTEIITEDSTIVNPFPDTNYVRRDTTTIRNSDSSLFASDRFGEKNIFTRSELESEEGTYWTANDFIGRAIHLKYTFRAPANDTMKYRPLIVLLHSGAFIYGERQNEDEKAILLSQKGYATATIDYRLGFNGGAENNPCGGNNMEVYQALYRSTQDVNVALHYFMDQAERLGIDSRNVILSGTSAGGMAITARQYMTEADFNKLRSGIVNILGKQDPFEERSPFRIKAILTNLGHAIVQSSYITPANAKPGLFFQRTGDNILAYERGRLYSCPEYFYTEGAKNMSDKLRQLRVPFEVNYEPLDGHQLNYSDEYMTNNYAKFVKRLWGGDRRQIVNENYTTKENVKL</sequence>
<dbReference type="Proteomes" id="UP000256373">
    <property type="component" value="Unassembled WGS sequence"/>
</dbReference>
<dbReference type="RefSeq" id="WP_115831788.1">
    <property type="nucleotide sequence ID" value="NZ_QNUL01000011.1"/>
</dbReference>
<feature type="domain" description="Carboxylesterase type B" evidence="1">
    <location>
        <begin position="108"/>
        <end position="220"/>
    </location>
</feature>
<dbReference type="AlphaFoldDB" id="A0A3D8YA67"/>
<reference evidence="2 3" key="1">
    <citation type="submission" date="2018-07" db="EMBL/GenBank/DDBJ databases">
        <title>Dyadobacter roseus sp. nov., isolated from rose rhizosphere soil.</title>
        <authorList>
            <person name="Chen L."/>
        </authorList>
    </citation>
    <scope>NUCLEOTIDE SEQUENCE [LARGE SCALE GENOMIC DNA]</scope>
    <source>
        <strain evidence="2 3">RS19</strain>
    </source>
</reference>
<dbReference type="OrthoDB" id="9777975at2"/>
<dbReference type="Pfam" id="PF00135">
    <property type="entry name" value="COesterase"/>
    <property type="match status" value="1"/>
</dbReference>
<name>A0A3D8YA67_9BACT</name>
<evidence type="ECO:0000259" key="1">
    <source>
        <dbReference type="Pfam" id="PF00135"/>
    </source>
</evidence>
<accession>A0A3D8YA67</accession>
<dbReference type="InterPro" id="IPR002018">
    <property type="entry name" value="CarbesteraseB"/>
</dbReference>
<comment type="caution">
    <text evidence="2">The sequence shown here is derived from an EMBL/GenBank/DDBJ whole genome shotgun (WGS) entry which is preliminary data.</text>
</comment>
<organism evidence="2 3">
    <name type="scientific">Dyadobacter luteus</name>
    <dbReference type="NCBI Taxonomy" id="2259619"/>
    <lineage>
        <taxon>Bacteria</taxon>
        <taxon>Pseudomonadati</taxon>
        <taxon>Bacteroidota</taxon>
        <taxon>Cytophagia</taxon>
        <taxon>Cytophagales</taxon>
        <taxon>Spirosomataceae</taxon>
        <taxon>Dyadobacter</taxon>
    </lineage>
</organism>
<dbReference type="SUPFAM" id="SSF53474">
    <property type="entry name" value="alpha/beta-Hydrolases"/>
    <property type="match status" value="1"/>
</dbReference>